<keyword evidence="3" id="KW-1185">Reference proteome</keyword>
<sequence>MSRRQLEREHRPQFGRRLHSTSNQFSNPSSPRYVRIPGLLARSLHLLTLHQIRPRSSSHPMTVQSSASGQCTARIYVASVLAM</sequence>
<evidence type="ECO:0000313" key="3">
    <source>
        <dbReference type="Proteomes" id="UP000292082"/>
    </source>
</evidence>
<feature type="compositionally biased region" description="Polar residues" evidence="1">
    <location>
        <begin position="20"/>
        <end position="30"/>
    </location>
</feature>
<reference evidence="2 3" key="1">
    <citation type="submission" date="2019-01" db="EMBL/GenBank/DDBJ databases">
        <title>Draft genome sequences of three monokaryotic isolates of the white-rot basidiomycete fungus Dichomitus squalens.</title>
        <authorList>
            <consortium name="DOE Joint Genome Institute"/>
            <person name="Lopez S.C."/>
            <person name="Andreopoulos B."/>
            <person name="Pangilinan J."/>
            <person name="Lipzen A."/>
            <person name="Riley R."/>
            <person name="Ahrendt S."/>
            <person name="Ng V."/>
            <person name="Barry K."/>
            <person name="Daum C."/>
            <person name="Grigoriev I.V."/>
            <person name="Hilden K.S."/>
            <person name="Makela M.R."/>
            <person name="de Vries R.P."/>
        </authorList>
    </citation>
    <scope>NUCLEOTIDE SEQUENCE [LARGE SCALE GENOMIC DNA]</scope>
    <source>
        <strain evidence="2 3">CBS 464.89</strain>
    </source>
</reference>
<feature type="compositionally biased region" description="Basic and acidic residues" evidence="1">
    <location>
        <begin position="1"/>
        <end position="12"/>
    </location>
</feature>
<protein>
    <submittedName>
        <fullName evidence="2">Uncharacterized protein</fullName>
    </submittedName>
</protein>
<organism evidence="2 3">
    <name type="scientific">Dichomitus squalens</name>
    <dbReference type="NCBI Taxonomy" id="114155"/>
    <lineage>
        <taxon>Eukaryota</taxon>
        <taxon>Fungi</taxon>
        <taxon>Dikarya</taxon>
        <taxon>Basidiomycota</taxon>
        <taxon>Agaricomycotina</taxon>
        <taxon>Agaricomycetes</taxon>
        <taxon>Polyporales</taxon>
        <taxon>Polyporaceae</taxon>
        <taxon>Dichomitus</taxon>
    </lineage>
</organism>
<evidence type="ECO:0000313" key="2">
    <source>
        <dbReference type="EMBL" id="TBU52250.1"/>
    </source>
</evidence>
<dbReference type="AlphaFoldDB" id="A0A4Q9PBW4"/>
<name>A0A4Q9PBW4_9APHY</name>
<feature type="region of interest" description="Disordered" evidence="1">
    <location>
        <begin position="1"/>
        <end position="31"/>
    </location>
</feature>
<accession>A0A4Q9PBW4</accession>
<proteinExistence type="predicted"/>
<evidence type="ECO:0000256" key="1">
    <source>
        <dbReference type="SAM" id="MobiDB-lite"/>
    </source>
</evidence>
<gene>
    <name evidence="2" type="ORF">BD310DRAFT_940602</name>
</gene>
<dbReference type="Proteomes" id="UP000292082">
    <property type="component" value="Unassembled WGS sequence"/>
</dbReference>
<dbReference type="EMBL" id="ML145259">
    <property type="protein sequence ID" value="TBU52250.1"/>
    <property type="molecule type" value="Genomic_DNA"/>
</dbReference>